<keyword evidence="1" id="KW-0812">Transmembrane</keyword>
<proteinExistence type="predicted"/>
<reference evidence="2" key="1">
    <citation type="submission" date="2021-05" db="EMBL/GenBank/DDBJ databases">
        <authorList>
            <person name="Alioto T."/>
            <person name="Alioto T."/>
            <person name="Gomez Garrido J."/>
        </authorList>
    </citation>
    <scope>NUCLEOTIDE SEQUENCE</scope>
</reference>
<dbReference type="EMBL" id="HBUF01616224">
    <property type="protein sequence ID" value="CAG6779927.1"/>
    <property type="molecule type" value="Transcribed_RNA"/>
</dbReference>
<keyword evidence="1" id="KW-0472">Membrane</keyword>
<keyword evidence="1" id="KW-1133">Transmembrane helix</keyword>
<sequence>MCGPDLNMNTNAQHSSREACEWYSETLTLQITRYIARSAIRVFWFPQINVSESPQITRLTLVPGGFHSLASDPDSVMLFLDKTHRGPFADFFSLYCPFLFQLISLLVNNYY</sequence>
<organism evidence="2">
    <name type="scientific">Cacopsylla melanoneura</name>
    <dbReference type="NCBI Taxonomy" id="428564"/>
    <lineage>
        <taxon>Eukaryota</taxon>
        <taxon>Metazoa</taxon>
        <taxon>Ecdysozoa</taxon>
        <taxon>Arthropoda</taxon>
        <taxon>Hexapoda</taxon>
        <taxon>Insecta</taxon>
        <taxon>Pterygota</taxon>
        <taxon>Neoptera</taxon>
        <taxon>Paraneoptera</taxon>
        <taxon>Hemiptera</taxon>
        <taxon>Sternorrhyncha</taxon>
        <taxon>Psylloidea</taxon>
        <taxon>Psyllidae</taxon>
        <taxon>Psyllinae</taxon>
        <taxon>Cacopsylla</taxon>
    </lineage>
</organism>
<evidence type="ECO:0000256" key="1">
    <source>
        <dbReference type="SAM" id="Phobius"/>
    </source>
</evidence>
<protein>
    <submittedName>
        <fullName evidence="2">Uncharacterized protein</fullName>
    </submittedName>
</protein>
<dbReference type="AlphaFoldDB" id="A0A8D9BB04"/>
<accession>A0A8D9BB04</accession>
<evidence type="ECO:0000313" key="2">
    <source>
        <dbReference type="EMBL" id="CAG6779927.1"/>
    </source>
</evidence>
<feature type="transmembrane region" description="Helical" evidence="1">
    <location>
        <begin position="88"/>
        <end position="107"/>
    </location>
</feature>
<name>A0A8D9BB04_9HEMI</name>